<gene>
    <name evidence="1" type="ORF">N783_13385</name>
</gene>
<comment type="caution">
    <text evidence="1">The sequence shown here is derived from an EMBL/GenBank/DDBJ whole genome shotgun (WGS) entry which is preliminary data.</text>
</comment>
<protein>
    <submittedName>
        <fullName evidence="1">Uncharacterized protein</fullName>
    </submittedName>
</protein>
<dbReference type="AlphaFoldDB" id="A0A0A5GCV4"/>
<evidence type="ECO:0000313" key="2">
    <source>
        <dbReference type="Proteomes" id="UP000030403"/>
    </source>
</evidence>
<name>A0A0A5GCV4_9BACI</name>
<sequence>MKLLLIFPVEEKLLKLKEKKSGKSSFSLISYSKKSQPEK</sequence>
<dbReference type="EMBL" id="AVPF01000004">
    <property type="protein sequence ID" value="KGX91026.1"/>
    <property type="molecule type" value="Genomic_DNA"/>
</dbReference>
<dbReference type="Proteomes" id="UP000030403">
    <property type="component" value="Unassembled WGS sequence"/>
</dbReference>
<organism evidence="1 2">
    <name type="scientific">Pontibacillus marinus BH030004 = DSM 16465</name>
    <dbReference type="NCBI Taxonomy" id="1385511"/>
    <lineage>
        <taxon>Bacteria</taxon>
        <taxon>Bacillati</taxon>
        <taxon>Bacillota</taxon>
        <taxon>Bacilli</taxon>
        <taxon>Bacillales</taxon>
        <taxon>Bacillaceae</taxon>
        <taxon>Pontibacillus</taxon>
    </lineage>
</organism>
<proteinExistence type="predicted"/>
<reference evidence="1 2" key="1">
    <citation type="submission" date="2013-08" db="EMBL/GenBank/DDBJ databases">
        <authorList>
            <person name="Huang J."/>
            <person name="Wang G."/>
        </authorList>
    </citation>
    <scope>NUCLEOTIDE SEQUENCE [LARGE SCALE GENOMIC DNA]</scope>
    <source>
        <strain evidence="1 2">BH030004</strain>
    </source>
</reference>
<keyword evidence="2" id="KW-1185">Reference proteome</keyword>
<evidence type="ECO:0000313" key="1">
    <source>
        <dbReference type="EMBL" id="KGX91026.1"/>
    </source>
</evidence>
<accession>A0A0A5GCV4</accession>